<evidence type="ECO:0000256" key="2">
    <source>
        <dbReference type="ARBA" id="ARBA00022598"/>
    </source>
</evidence>
<dbReference type="CDD" id="cd01992">
    <property type="entry name" value="TilS_N"/>
    <property type="match status" value="1"/>
</dbReference>
<keyword evidence="5" id="KW-0067">ATP-binding</keyword>
<sequence length="181" mass="21185">MVQLLENKLSDYCKELDIPLQELSILHSFSGGIDSTVLASLLIELKEKYSFKLSLMHFNHNADLNAKIREKFCNSFSIKNKVDYYNKDLFINHSENFESSSRKKRYSELNAITAKINSHIICTAHHLDDQIETLFMKMLDNSDWISKIGIREKLDKIRRPLLSARKDEIRHIANERNLSWV</sequence>
<protein>
    <recommendedName>
        <fullName evidence="1">tRNA(Ile)-lysidine synthetase</fullName>
        <ecNumber evidence="1">6.3.4.19</ecNumber>
    </recommendedName>
</protein>
<dbReference type="GO" id="GO:0032267">
    <property type="term" value="F:tRNA(Ile)-lysidine synthase activity"/>
    <property type="evidence" value="ECO:0007669"/>
    <property type="project" value="UniProtKB-EC"/>
</dbReference>
<dbReference type="EC" id="6.3.4.19" evidence="1"/>
<evidence type="ECO:0000256" key="6">
    <source>
        <dbReference type="ARBA" id="ARBA00048539"/>
    </source>
</evidence>
<dbReference type="EMBL" id="UINC01127797">
    <property type="protein sequence ID" value="SVD07163.1"/>
    <property type="molecule type" value="Genomic_DNA"/>
</dbReference>
<proteinExistence type="predicted"/>
<reference evidence="8" key="1">
    <citation type="submission" date="2018-05" db="EMBL/GenBank/DDBJ databases">
        <authorList>
            <person name="Lanie J.A."/>
            <person name="Ng W.-L."/>
            <person name="Kazmierczak K.M."/>
            <person name="Andrzejewski T.M."/>
            <person name="Davidsen T.M."/>
            <person name="Wayne K.J."/>
            <person name="Tettelin H."/>
            <person name="Glass J.I."/>
            <person name="Rusch D."/>
            <person name="Podicherti R."/>
            <person name="Tsui H.-C.T."/>
            <person name="Winkler M.E."/>
        </authorList>
    </citation>
    <scope>NUCLEOTIDE SEQUENCE</scope>
</reference>
<dbReference type="Gene3D" id="3.40.50.620">
    <property type="entry name" value="HUPs"/>
    <property type="match status" value="1"/>
</dbReference>
<dbReference type="GO" id="GO:0008033">
    <property type="term" value="P:tRNA processing"/>
    <property type="evidence" value="ECO:0007669"/>
    <property type="project" value="UniProtKB-KW"/>
</dbReference>
<dbReference type="GO" id="GO:0005524">
    <property type="term" value="F:ATP binding"/>
    <property type="evidence" value="ECO:0007669"/>
    <property type="project" value="UniProtKB-KW"/>
</dbReference>
<evidence type="ECO:0000256" key="1">
    <source>
        <dbReference type="ARBA" id="ARBA00013267"/>
    </source>
</evidence>
<feature type="non-terminal residue" evidence="8">
    <location>
        <position position="181"/>
    </location>
</feature>
<dbReference type="InterPro" id="IPR012094">
    <property type="entry name" value="tRNA_Ile_lys_synt"/>
</dbReference>
<dbReference type="AlphaFoldDB" id="A0A382SBC7"/>
<keyword evidence="2" id="KW-0436">Ligase</keyword>
<dbReference type="InterPro" id="IPR011063">
    <property type="entry name" value="TilS/TtcA_N"/>
</dbReference>
<organism evidence="8">
    <name type="scientific">marine metagenome</name>
    <dbReference type="NCBI Taxonomy" id="408172"/>
    <lineage>
        <taxon>unclassified sequences</taxon>
        <taxon>metagenomes</taxon>
        <taxon>ecological metagenomes</taxon>
    </lineage>
</organism>
<keyword evidence="3" id="KW-0819">tRNA processing</keyword>
<keyword evidence="4" id="KW-0547">Nucleotide-binding</keyword>
<accession>A0A382SBC7</accession>
<dbReference type="Pfam" id="PF01171">
    <property type="entry name" value="ATP_bind_3"/>
    <property type="match status" value="1"/>
</dbReference>
<evidence type="ECO:0000256" key="3">
    <source>
        <dbReference type="ARBA" id="ARBA00022694"/>
    </source>
</evidence>
<name>A0A382SBC7_9ZZZZ</name>
<evidence type="ECO:0000256" key="4">
    <source>
        <dbReference type="ARBA" id="ARBA00022741"/>
    </source>
</evidence>
<dbReference type="PANTHER" id="PTHR43033">
    <property type="entry name" value="TRNA(ILE)-LYSIDINE SYNTHASE-RELATED"/>
    <property type="match status" value="1"/>
</dbReference>
<gene>
    <name evidence="8" type="ORF">METZ01_LOCUS360017</name>
</gene>
<evidence type="ECO:0000313" key="8">
    <source>
        <dbReference type="EMBL" id="SVD07163.1"/>
    </source>
</evidence>
<comment type="catalytic activity">
    <reaction evidence="6">
        <text>cytidine(34) in tRNA(Ile2) + L-lysine + ATP = lysidine(34) in tRNA(Ile2) + AMP + diphosphate + H(+)</text>
        <dbReference type="Rhea" id="RHEA:43744"/>
        <dbReference type="Rhea" id="RHEA-COMP:10625"/>
        <dbReference type="Rhea" id="RHEA-COMP:10670"/>
        <dbReference type="ChEBI" id="CHEBI:15378"/>
        <dbReference type="ChEBI" id="CHEBI:30616"/>
        <dbReference type="ChEBI" id="CHEBI:32551"/>
        <dbReference type="ChEBI" id="CHEBI:33019"/>
        <dbReference type="ChEBI" id="CHEBI:82748"/>
        <dbReference type="ChEBI" id="CHEBI:83665"/>
        <dbReference type="ChEBI" id="CHEBI:456215"/>
        <dbReference type="EC" id="6.3.4.19"/>
    </reaction>
</comment>
<dbReference type="PANTHER" id="PTHR43033:SF1">
    <property type="entry name" value="TRNA(ILE)-LYSIDINE SYNTHASE-RELATED"/>
    <property type="match status" value="1"/>
</dbReference>
<evidence type="ECO:0000259" key="7">
    <source>
        <dbReference type="Pfam" id="PF01171"/>
    </source>
</evidence>
<feature type="domain" description="tRNA(Ile)-lysidine/2-thiocytidine synthase N-terminal" evidence="7">
    <location>
        <begin position="26"/>
        <end position="181"/>
    </location>
</feature>
<dbReference type="SUPFAM" id="SSF52402">
    <property type="entry name" value="Adenine nucleotide alpha hydrolases-like"/>
    <property type="match status" value="1"/>
</dbReference>
<dbReference type="InterPro" id="IPR014729">
    <property type="entry name" value="Rossmann-like_a/b/a_fold"/>
</dbReference>
<dbReference type="NCBIfam" id="TIGR02432">
    <property type="entry name" value="lysidine_TilS_N"/>
    <property type="match status" value="1"/>
</dbReference>
<evidence type="ECO:0000256" key="5">
    <source>
        <dbReference type="ARBA" id="ARBA00022840"/>
    </source>
</evidence>
<dbReference type="InterPro" id="IPR012795">
    <property type="entry name" value="tRNA_Ile_lys_synt_N"/>
</dbReference>